<dbReference type="GO" id="GO:0015826">
    <property type="term" value="P:threonine transport"/>
    <property type="evidence" value="ECO:0007669"/>
    <property type="project" value="InterPro"/>
</dbReference>
<evidence type="ECO:0000256" key="4">
    <source>
        <dbReference type="ARBA" id="ARBA00022692"/>
    </source>
</evidence>
<feature type="transmembrane region" description="Helical" evidence="9">
    <location>
        <begin position="42"/>
        <end position="65"/>
    </location>
</feature>
<keyword evidence="8 9" id="KW-0472">Membrane</keyword>
<dbReference type="GO" id="GO:0015293">
    <property type="term" value="F:symporter activity"/>
    <property type="evidence" value="ECO:0007669"/>
    <property type="project" value="UniProtKB-UniRule"/>
</dbReference>
<dbReference type="PANTHER" id="PTHR42865">
    <property type="entry name" value="PROTON/GLUTAMATE-ASPARTATE SYMPORTER"/>
    <property type="match status" value="1"/>
</dbReference>
<feature type="transmembrane region" description="Helical" evidence="9">
    <location>
        <begin position="77"/>
        <end position="99"/>
    </location>
</feature>
<dbReference type="NCBIfam" id="NF010151">
    <property type="entry name" value="PRK13628.1"/>
    <property type="match status" value="1"/>
</dbReference>
<dbReference type="InterPro" id="IPR036458">
    <property type="entry name" value="Na:dicarbo_symporter_sf"/>
</dbReference>
<evidence type="ECO:0000313" key="10">
    <source>
        <dbReference type="EMBL" id="BBH26564.1"/>
    </source>
</evidence>
<dbReference type="AlphaFoldDB" id="A0A3G9JUI4"/>
<name>A0A3G9JUI4_9FIRM</name>
<feature type="transmembrane region" description="Helical" evidence="9">
    <location>
        <begin position="210"/>
        <end position="236"/>
    </location>
</feature>
<dbReference type="HAMAP" id="MF_01582">
    <property type="entry name" value="Ser_Thr_transp_SstT"/>
    <property type="match status" value="1"/>
</dbReference>
<dbReference type="PROSITE" id="PS51257">
    <property type="entry name" value="PROKAR_LIPOPROTEIN"/>
    <property type="match status" value="1"/>
</dbReference>
<evidence type="ECO:0000256" key="5">
    <source>
        <dbReference type="ARBA" id="ARBA00022847"/>
    </source>
</evidence>
<feature type="transmembrane region" description="Helical" evidence="9">
    <location>
        <begin position="140"/>
        <end position="160"/>
    </location>
</feature>
<dbReference type="PRINTS" id="PR00173">
    <property type="entry name" value="EDTRNSPORT"/>
</dbReference>
<evidence type="ECO:0000256" key="8">
    <source>
        <dbReference type="ARBA" id="ARBA00023136"/>
    </source>
</evidence>
<comment type="catalytic activity">
    <reaction evidence="9">
        <text>L-serine(in) + Na(+)(in) = L-serine(out) + Na(+)(out)</text>
        <dbReference type="Rhea" id="RHEA:29575"/>
        <dbReference type="ChEBI" id="CHEBI:29101"/>
        <dbReference type="ChEBI" id="CHEBI:33384"/>
    </reaction>
</comment>
<dbReference type="InterPro" id="IPR023025">
    <property type="entry name" value="Ser_Thr_transp_SstT"/>
</dbReference>
<keyword evidence="3 9" id="KW-1003">Cell membrane</keyword>
<evidence type="ECO:0000256" key="3">
    <source>
        <dbReference type="ARBA" id="ARBA00022475"/>
    </source>
</evidence>
<feature type="transmembrane region" description="Helical" evidence="9">
    <location>
        <begin position="344"/>
        <end position="373"/>
    </location>
</feature>
<evidence type="ECO:0000256" key="6">
    <source>
        <dbReference type="ARBA" id="ARBA00022970"/>
    </source>
</evidence>
<dbReference type="PANTHER" id="PTHR42865:SF8">
    <property type="entry name" value="SERINE_THREONINE TRANSPORTER SSTT"/>
    <property type="match status" value="1"/>
</dbReference>
<feature type="transmembrane region" description="Helical" evidence="9">
    <location>
        <begin position="12"/>
        <end position="30"/>
    </location>
</feature>
<protein>
    <recommendedName>
        <fullName evidence="9">Serine/threonine transporter SstT</fullName>
    </recommendedName>
    <alternativeName>
        <fullName evidence="9">Na(+)/serine-threonine symporter</fullName>
    </alternativeName>
</protein>
<dbReference type="Proteomes" id="UP000268059">
    <property type="component" value="Chromosome"/>
</dbReference>
<comment type="subcellular location">
    <subcellularLocation>
        <location evidence="9">Cell membrane</location>
        <topology evidence="9">Multi-pass membrane protein</topology>
    </subcellularLocation>
    <subcellularLocation>
        <location evidence="1">Membrane</location>
        <topology evidence="1">Multi-pass membrane protein</topology>
    </subcellularLocation>
</comment>
<dbReference type="GO" id="GO:0015171">
    <property type="term" value="F:amino acid transmembrane transporter activity"/>
    <property type="evidence" value="ECO:0007669"/>
    <property type="project" value="UniProtKB-UniRule"/>
</dbReference>
<dbReference type="InParanoid" id="A0A3G9JUI4"/>
<dbReference type="InterPro" id="IPR001991">
    <property type="entry name" value="Na-dicarboxylate_symporter"/>
</dbReference>
<dbReference type="EMBL" id="AP019309">
    <property type="protein sequence ID" value="BBH26564.1"/>
    <property type="molecule type" value="Genomic_DNA"/>
</dbReference>
<keyword evidence="6 9" id="KW-0029">Amino-acid transport</keyword>
<evidence type="ECO:0000313" key="11">
    <source>
        <dbReference type="Proteomes" id="UP000268059"/>
    </source>
</evidence>
<dbReference type="GO" id="GO:0005886">
    <property type="term" value="C:plasma membrane"/>
    <property type="evidence" value="ECO:0007669"/>
    <property type="project" value="UniProtKB-SubCell"/>
</dbReference>
<dbReference type="Gene3D" id="1.10.3860.10">
    <property type="entry name" value="Sodium:dicarboxylate symporter"/>
    <property type="match status" value="1"/>
</dbReference>
<reference evidence="10 11" key="1">
    <citation type="submission" date="2018-11" db="EMBL/GenBank/DDBJ databases">
        <title>Novel Erysipelotrichaceae bacterium isolated from small intestine of a swine.</title>
        <authorList>
            <person name="Kim J.S."/>
            <person name="Choe H."/>
            <person name="Lee Y.R."/>
            <person name="Kim K.M."/>
            <person name="Park D.S."/>
        </authorList>
    </citation>
    <scope>NUCLEOTIDE SEQUENCE [LARGE SCALE GENOMIC DNA]</scope>
    <source>
        <strain evidence="10 11">SG0102</strain>
    </source>
</reference>
<comment type="function">
    <text evidence="9">Involved in the import of serine and threonine into the cell, with the concomitant import of sodium (symport system).</text>
</comment>
<organism evidence="10 11">
    <name type="scientific">Intestinibaculum porci</name>
    <dbReference type="NCBI Taxonomy" id="2487118"/>
    <lineage>
        <taxon>Bacteria</taxon>
        <taxon>Bacillati</taxon>
        <taxon>Bacillota</taxon>
        <taxon>Erysipelotrichia</taxon>
        <taxon>Erysipelotrichales</taxon>
        <taxon>Erysipelotrichaceae</taxon>
        <taxon>Intestinibaculum</taxon>
    </lineage>
</organism>
<evidence type="ECO:0000256" key="7">
    <source>
        <dbReference type="ARBA" id="ARBA00022989"/>
    </source>
</evidence>
<feature type="transmembrane region" description="Helical" evidence="9">
    <location>
        <begin position="314"/>
        <end position="338"/>
    </location>
</feature>
<accession>A0A3G9JUI4</accession>
<sequence length="423" mass="44813">MFIIKKYNETSLVLRIIIGLILGIACALLFPQATMLTTLGNLFVGALRAIAPLLVFFLVASALLAGNSHLDRRFTSVIFFYLFSTLIAAVIAVFASTLFPKKIVLASAYQASKAPSGIKEIVNSLLMNLVDNPVNALVKANYIGILFWAILTGFALKAVAKKETITIMNDIASGLTKMVQWIINLAPFGVMGLVYTSVSQNGLGIFSKYGSLLLLLMGSMIFVALVVNPLIVGIALKRNPYPLVFRCLKESGITAFFTRSSAANIPVNMALCERLGLDRDVYAISIPLGATINMNGAAITITVMTLATANTLGIHLNIVTAIALSVLAALAACGSSGVTGGSLLLIPLACSLFGIPNAIAMQVVGVGVILGVVQDSMETALNSSGDVLFAATAEYRDRLKAGKPLPAFLNQSLFSHKTYKEEA</sequence>
<proteinExistence type="inferred from homology"/>
<keyword evidence="7 9" id="KW-1133">Transmembrane helix</keyword>
<dbReference type="RefSeq" id="WP_197715026.1">
    <property type="nucleotide sequence ID" value="NZ_AP019309.1"/>
</dbReference>
<keyword evidence="4 9" id="KW-0812">Transmembrane</keyword>
<dbReference type="SUPFAM" id="SSF118215">
    <property type="entry name" value="Proton glutamate symport protein"/>
    <property type="match status" value="1"/>
</dbReference>
<dbReference type="Pfam" id="PF00375">
    <property type="entry name" value="SDF"/>
    <property type="match status" value="1"/>
</dbReference>
<feature type="transmembrane region" description="Helical" evidence="9">
    <location>
        <begin position="181"/>
        <end position="198"/>
    </location>
</feature>
<keyword evidence="11" id="KW-1185">Reference proteome</keyword>
<evidence type="ECO:0000256" key="9">
    <source>
        <dbReference type="HAMAP-Rule" id="MF_01582"/>
    </source>
</evidence>
<dbReference type="GO" id="GO:0032329">
    <property type="term" value="P:serine transport"/>
    <property type="evidence" value="ECO:0007669"/>
    <property type="project" value="InterPro"/>
</dbReference>
<evidence type="ECO:0000256" key="1">
    <source>
        <dbReference type="ARBA" id="ARBA00004141"/>
    </source>
</evidence>
<keyword evidence="2 9" id="KW-0813">Transport</keyword>
<evidence type="ECO:0000256" key="2">
    <source>
        <dbReference type="ARBA" id="ARBA00022448"/>
    </source>
</evidence>
<keyword evidence="5 9" id="KW-0769">Symport</keyword>
<dbReference type="KEGG" id="ebm:SG0102_14980"/>
<gene>
    <name evidence="9" type="primary">sstT</name>
    <name evidence="10" type="ORF">SG0102_14980</name>
</gene>
<comment type="similarity">
    <text evidence="9">Belongs to the dicarboxylate/amino acid:cation symporter (DAACS) (TC 2.A.23) family.</text>
</comment>
<comment type="catalytic activity">
    <reaction evidence="9">
        <text>L-threonine(in) + Na(+)(in) = L-threonine(out) + Na(+)(out)</text>
        <dbReference type="Rhea" id="RHEA:69999"/>
        <dbReference type="ChEBI" id="CHEBI:29101"/>
        <dbReference type="ChEBI" id="CHEBI:57926"/>
    </reaction>
</comment>